<evidence type="ECO:0000313" key="3">
    <source>
        <dbReference type="Proteomes" id="UP000266723"/>
    </source>
</evidence>
<proteinExistence type="predicted"/>
<feature type="compositionally biased region" description="Basic and acidic residues" evidence="1">
    <location>
        <begin position="192"/>
        <end position="201"/>
    </location>
</feature>
<comment type="caution">
    <text evidence="2">The sequence shown here is derived from an EMBL/GenBank/DDBJ whole genome shotgun (WGS) entry which is preliminary data.</text>
</comment>
<organism evidence="2 3">
    <name type="scientific">Brassica cretica</name>
    <name type="common">Mustard</name>
    <dbReference type="NCBI Taxonomy" id="69181"/>
    <lineage>
        <taxon>Eukaryota</taxon>
        <taxon>Viridiplantae</taxon>
        <taxon>Streptophyta</taxon>
        <taxon>Embryophyta</taxon>
        <taxon>Tracheophyta</taxon>
        <taxon>Spermatophyta</taxon>
        <taxon>Magnoliopsida</taxon>
        <taxon>eudicotyledons</taxon>
        <taxon>Gunneridae</taxon>
        <taxon>Pentapetalae</taxon>
        <taxon>rosids</taxon>
        <taxon>malvids</taxon>
        <taxon>Brassicales</taxon>
        <taxon>Brassicaceae</taxon>
        <taxon>Brassiceae</taxon>
        <taxon>Brassica</taxon>
    </lineage>
</organism>
<sequence length="320" mass="35926">MAGNVRWVRNGIREIASKGRRECMDLCRIDVSEELGRYVATELWFELGRYVATEIRLELGRYVVTVRTLELGRYVATEQNRRLVATTYVISQPQNNQSQMQKHQIAQPAAPAPVAAPQDETKAMLQQLLQGQQIQGKALNQVTTEINTRMNHMFNDLSTKYDNVASHMTQMDIQIAQTAESVKTQQGTVPGKTDKNPKECNEVGLRSGKQLSDLVRKKFTAAEKGKPKESEQPPTDAPVAENEREPTVEANPPGTEQPAEAVRLSPEPVPAREYFPKVPYPVPARVTRKDREEMKCRKMLEDLKYGESSSESKCGGGEQQ</sequence>
<keyword evidence="3" id="KW-1185">Reference proteome</keyword>
<dbReference type="Proteomes" id="UP000266723">
    <property type="component" value="Unassembled WGS sequence"/>
</dbReference>
<reference evidence="2 3" key="1">
    <citation type="journal article" date="2020" name="BMC Genomics">
        <title>Intraspecific diversification of the crop wild relative Brassica cretica Lam. using demographic model selection.</title>
        <authorList>
            <person name="Kioukis A."/>
            <person name="Michalopoulou V.A."/>
            <person name="Briers L."/>
            <person name="Pirintsos S."/>
            <person name="Studholme D.J."/>
            <person name="Pavlidis P."/>
            <person name="Sarris P.F."/>
        </authorList>
    </citation>
    <scope>NUCLEOTIDE SEQUENCE [LARGE SCALE GENOMIC DNA]</scope>
    <source>
        <strain evidence="3">cv. PFS-1207/04</strain>
    </source>
</reference>
<feature type="compositionally biased region" description="Basic and acidic residues" evidence="1">
    <location>
        <begin position="214"/>
        <end position="231"/>
    </location>
</feature>
<feature type="compositionally biased region" description="Basic and acidic residues" evidence="1">
    <location>
        <begin position="287"/>
        <end position="305"/>
    </location>
</feature>
<gene>
    <name evidence="2" type="ORF">DY000_02038883</name>
</gene>
<protein>
    <submittedName>
        <fullName evidence="2">Uncharacterized protein</fullName>
    </submittedName>
</protein>
<dbReference type="EMBL" id="QGKV02001507">
    <property type="protein sequence ID" value="KAF3529945.1"/>
    <property type="molecule type" value="Genomic_DNA"/>
</dbReference>
<accession>A0ABQ7BCR9</accession>
<evidence type="ECO:0000313" key="2">
    <source>
        <dbReference type="EMBL" id="KAF3529945.1"/>
    </source>
</evidence>
<feature type="region of interest" description="Disordered" evidence="1">
    <location>
        <begin position="181"/>
        <end position="320"/>
    </location>
</feature>
<evidence type="ECO:0000256" key="1">
    <source>
        <dbReference type="SAM" id="MobiDB-lite"/>
    </source>
</evidence>
<name>A0ABQ7BCR9_BRACR</name>